<dbReference type="PROSITE" id="PS51257">
    <property type="entry name" value="PROKAR_LIPOPROTEIN"/>
    <property type="match status" value="1"/>
</dbReference>
<dbReference type="Pfam" id="PF00092">
    <property type="entry name" value="VWA"/>
    <property type="match status" value="1"/>
</dbReference>
<organism evidence="4 5">
    <name type="scientific">Shewanella nanhaiensis</name>
    <dbReference type="NCBI Taxonomy" id="2864872"/>
    <lineage>
        <taxon>Bacteria</taxon>
        <taxon>Pseudomonadati</taxon>
        <taxon>Pseudomonadota</taxon>
        <taxon>Gammaproteobacteria</taxon>
        <taxon>Alteromonadales</taxon>
        <taxon>Shewanellaceae</taxon>
        <taxon>Shewanella</taxon>
    </lineage>
</organism>
<dbReference type="RefSeq" id="WP_220111575.1">
    <property type="nucleotide sequence ID" value="NZ_JAHZST010000023.1"/>
</dbReference>
<feature type="domain" description="VWFA" evidence="3">
    <location>
        <begin position="253"/>
        <end position="427"/>
    </location>
</feature>
<evidence type="ECO:0000256" key="1">
    <source>
        <dbReference type="SAM" id="MobiDB-lite"/>
    </source>
</evidence>
<proteinExistence type="predicted"/>
<dbReference type="EMBL" id="JAHZST010000023">
    <property type="protein sequence ID" value="MBW8186275.1"/>
    <property type="molecule type" value="Genomic_DNA"/>
</dbReference>
<dbReference type="InterPro" id="IPR002035">
    <property type="entry name" value="VWF_A"/>
</dbReference>
<evidence type="ECO:0000259" key="3">
    <source>
        <dbReference type="PROSITE" id="PS50234"/>
    </source>
</evidence>
<dbReference type="SMART" id="SM00327">
    <property type="entry name" value="VWA"/>
    <property type="match status" value="1"/>
</dbReference>
<dbReference type="SUPFAM" id="SSF53300">
    <property type="entry name" value="vWA-like"/>
    <property type="match status" value="1"/>
</dbReference>
<feature type="chain" id="PRO_5045285723" evidence="2">
    <location>
        <begin position="33"/>
        <end position="640"/>
    </location>
</feature>
<comment type="caution">
    <text evidence="4">The sequence shown here is derived from an EMBL/GenBank/DDBJ whole genome shotgun (WGS) entry which is preliminary data.</text>
</comment>
<reference evidence="4 5" key="1">
    <citation type="submission" date="2021-07" db="EMBL/GenBank/DDBJ databases">
        <title>Shewanella sp. nov, isolated from SCS.</title>
        <authorList>
            <person name="Cao W.R."/>
        </authorList>
    </citation>
    <scope>NUCLEOTIDE SEQUENCE [LARGE SCALE GENOMIC DNA]</scope>
    <source>
        <strain evidence="4 5">NR704-98</strain>
    </source>
</reference>
<dbReference type="InterPro" id="IPR051266">
    <property type="entry name" value="CLCR"/>
</dbReference>
<dbReference type="Proteomes" id="UP001195963">
    <property type="component" value="Unassembled WGS sequence"/>
</dbReference>
<accession>A0ABS7E9H8</accession>
<feature type="region of interest" description="Disordered" evidence="1">
    <location>
        <begin position="41"/>
        <end position="114"/>
    </location>
</feature>
<feature type="compositionally biased region" description="Polar residues" evidence="1">
    <location>
        <begin position="54"/>
        <end position="78"/>
    </location>
</feature>
<evidence type="ECO:0000313" key="5">
    <source>
        <dbReference type="Proteomes" id="UP001195963"/>
    </source>
</evidence>
<sequence length="640" mass="70213">MKIQPQISAREKGCRLSRVSASLLLSSSLALVACSGQQAIESKEEKGANDNKQSELSTGKSESNPIAGSSPNQQSIDTASGIRGVEMQSEASQDEVSVRETYRTAKQASERMMSMKVHSRPESFALMGLPSRPSQDIYLPELQNRDKFERQVANGIMVAGEIPVSTFSIDVDTGSYSTLRRSINHGVLPERGTVRVEELINYFAYQYPAPDTREQPFSVNTELAPSPYNPHKMLLRIGLKGFEKEKADLGASQLVFLLDVSGSMSSQDKLPLLKNAMKMLSQQLDERDRISIVVYAGASGVVLDGVKGNDTLAISQALDKLKAGGSTNGGAGIELAYQLAQKHFIAGGVNRVILATDGDFNVGVSDQQALEDMIEEKRKQGIALTTLGFGQGNYNDHLMEQLADKGNGHYAYIDTLNEARKVLVDEISATLLTIAKDVKVQIEFNPALVSEYRLIGYENRALNREDFNNDKVDAGEIGAGHRVTALYELSFVDSPNQANDALRYGLDTKTGKEKYSRNELAYLKLRYKPIGQEKSELISYPILTSTALDEFAQASDDFRFAAAVAGFGQLINHSHYLHEMDYAKVSDIAQAAMGEDNFGYRHEFVQLTKTAGLLALQTEPEQVGSAVVDKEERAVHTFQH</sequence>
<feature type="compositionally biased region" description="Basic and acidic residues" evidence="1">
    <location>
        <begin position="41"/>
        <end position="53"/>
    </location>
</feature>
<name>A0ABS7E9H8_9GAMM</name>
<gene>
    <name evidence="4" type="ORF">K0625_21875</name>
</gene>
<evidence type="ECO:0000313" key="4">
    <source>
        <dbReference type="EMBL" id="MBW8186275.1"/>
    </source>
</evidence>
<dbReference type="InterPro" id="IPR022156">
    <property type="entry name" value="Uncharacterised_YfbK_N"/>
</dbReference>
<keyword evidence="5" id="KW-1185">Reference proteome</keyword>
<dbReference type="PANTHER" id="PTHR10579">
    <property type="entry name" value="CALCIUM-ACTIVATED CHLORIDE CHANNEL REGULATOR"/>
    <property type="match status" value="1"/>
</dbReference>
<dbReference type="Pfam" id="PF12450">
    <property type="entry name" value="vWF_A"/>
    <property type="match status" value="1"/>
</dbReference>
<keyword evidence="2" id="KW-0732">Signal</keyword>
<dbReference type="Pfam" id="PF12034">
    <property type="entry name" value="YfbK_C"/>
    <property type="match status" value="1"/>
</dbReference>
<dbReference type="InterPro" id="IPR021908">
    <property type="entry name" value="YfbK_C"/>
</dbReference>
<dbReference type="PROSITE" id="PS50234">
    <property type="entry name" value="VWFA"/>
    <property type="match status" value="1"/>
</dbReference>
<dbReference type="InterPro" id="IPR036465">
    <property type="entry name" value="vWFA_dom_sf"/>
</dbReference>
<protein>
    <submittedName>
        <fullName evidence="4">VWA domain-containing protein</fullName>
    </submittedName>
</protein>
<dbReference type="PANTHER" id="PTHR10579:SF43">
    <property type="entry name" value="ZINC FINGER (C3HC4-TYPE RING FINGER) FAMILY PROTEIN"/>
    <property type="match status" value="1"/>
</dbReference>
<dbReference type="Gene3D" id="3.40.50.410">
    <property type="entry name" value="von Willebrand factor, type A domain"/>
    <property type="match status" value="1"/>
</dbReference>
<feature type="signal peptide" evidence="2">
    <location>
        <begin position="1"/>
        <end position="32"/>
    </location>
</feature>
<dbReference type="CDD" id="cd01465">
    <property type="entry name" value="vWA_subgroup"/>
    <property type="match status" value="1"/>
</dbReference>
<evidence type="ECO:0000256" key="2">
    <source>
        <dbReference type="SAM" id="SignalP"/>
    </source>
</evidence>